<dbReference type="GO" id="GO:0006281">
    <property type="term" value="P:DNA repair"/>
    <property type="evidence" value="ECO:0007669"/>
    <property type="project" value="TreeGrafter"/>
</dbReference>
<dbReference type="Gene3D" id="3.40.50.140">
    <property type="match status" value="1"/>
</dbReference>
<keyword evidence="6 8" id="KW-0238">DNA-binding</keyword>
<dbReference type="OrthoDB" id="9803554at2"/>
<dbReference type="NCBIfam" id="NF005829">
    <property type="entry name" value="PRK07726.1"/>
    <property type="match status" value="1"/>
</dbReference>
<dbReference type="InterPro" id="IPR003602">
    <property type="entry name" value="Topo_IA_DNA-bd_dom"/>
</dbReference>
<feature type="site" description="Interaction with DNA" evidence="8">
    <location>
        <position position="176"/>
    </location>
</feature>
<comment type="caution">
    <text evidence="8">Lacks conserved residue(s) required for the propagation of feature annotation.</text>
</comment>
<dbReference type="SMART" id="SM00437">
    <property type="entry name" value="TOP1Ac"/>
    <property type="match status" value="1"/>
</dbReference>
<dbReference type="RefSeq" id="WP_091541411.1">
    <property type="nucleotide sequence ID" value="NZ_FMUS01000006.1"/>
</dbReference>
<dbReference type="EMBL" id="FMUS01000006">
    <property type="protein sequence ID" value="SCY34187.1"/>
    <property type="molecule type" value="Genomic_DNA"/>
</dbReference>
<dbReference type="Gene3D" id="1.10.460.10">
    <property type="entry name" value="Topoisomerase I, domain 2"/>
    <property type="match status" value="1"/>
</dbReference>
<evidence type="ECO:0000313" key="11">
    <source>
        <dbReference type="EMBL" id="SCY34187.1"/>
    </source>
</evidence>
<feature type="binding site" evidence="8">
    <location>
        <position position="105"/>
    </location>
    <ligand>
        <name>Mg(2+)</name>
        <dbReference type="ChEBI" id="CHEBI:18420"/>
        <note>catalytic</note>
    </ligand>
</feature>
<comment type="function">
    <text evidence="8">Releases the supercoiling and torsional tension of DNA, which is introduced during the DNA replication and transcription, by transiently cleaving and rejoining one strand of the DNA duplex. Introduces a single-strand break via transesterification at a target site in duplex DNA. The scissile phosphodiester is attacked by the catalytic tyrosine of the enzyme, resulting in the formation of a DNA-(5'-phosphotyrosyl)-enzyme intermediate and the expulsion of a 3'-OH DNA strand. The free DNA strand then undergoes passage around the unbroken strand, thus removing DNA supercoils. Finally, in the religation step, the DNA 3'-OH attacks the covalent intermediate to expel the active-site tyrosine and restore the DNA phosphodiester backbone.</text>
</comment>
<feature type="domain" description="Toprim" evidence="9">
    <location>
        <begin position="3"/>
        <end position="136"/>
    </location>
</feature>
<evidence type="ECO:0000256" key="2">
    <source>
        <dbReference type="ARBA" id="ARBA00009446"/>
    </source>
</evidence>
<keyword evidence="3 8" id="KW-0479">Metal-binding</keyword>
<feature type="active site" description="O-(5'-phospho-DNA)-tyrosine intermediate" evidence="8">
    <location>
        <position position="310"/>
    </location>
</feature>
<organism evidence="11 12">
    <name type="scientific">Alkaliphilus peptidifermentans DSM 18978</name>
    <dbReference type="NCBI Taxonomy" id="1120976"/>
    <lineage>
        <taxon>Bacteria</taxon>
        <taxon>Bacillati</taxon>
        <taxon>Bacillota</taxon>
        <taxon>Clostridia</taxon>
        <taxon>Peptostreptococcales</taxon>
        <taxon>Natronincolaceae</taxon>
        <taxon>Alkaliphilus</taxon>
    </lineage>
</organism>
<dbReference type="NCBIfam" id="TIGR01056">
    <property type="entry name" value="topB"/>
    <property type="match status" value="1"/>
</dbReference>
<dbReference type="EC" id="5.6.2.1" evidence="8"/>
<dbReference type="InterPro" id="IPR005738">
    <property type="entry name" value="TopoIII"/>
</dbReference>
<feature type="region of interest" description="Interaction with DNA" evidence="8">
    <location>
        <begin position="187"/>
        <end position="192"/>
    </location>
</feature>
<dbReference type="InterPro" id="IPR013826">
    <property type="entry name" value="Topo_IA_cen_sub3"/>
</dbReference>
<dbReference type="SUPFAM" id="SSF56712">
    <property type="entry name" value="Prokaryotic type I DNA topoisomerase"/>
    <property type="match status" value="1"/>
</dbReference>
<dbReference type="InterPro" id="IPR013824">
    <property type="entry name" value="Topo_IA_cen_sub1"/>
</dbReference>
<dbReference type="InterPro" id="IPR034144">
    <property type="entry name" value="TOPRIM_TopoIII"/>
</dbReference>
<feature type="site" description="Interaction with DNA" evidence="8">
    <location>
        <position position="61"/>
    </location>
</feature>
<dbReference type="STRING" id="1120976.SAMN03080606_01341"/>
<evidence type="ECO:0000256" key="1">
    <source>
        <dbReference type="ARBA" id="ARBA00000213"/>
    </source>
</evidence>
<evidence type="ECO:0000259" key="9">
    <source>
        <dbReference type="PROSITE" id="PS50880"/>
    </source>
</evidence>
<dbReference type="SMART" id="SM00436">
    <property type="entry name" value="TOP1Bc"/>
    <property type="match status" value="1"/>
</dbReference>
<proteinExistence type="inferred from homology"/>
<dbReference type="PRINTS" id="PR00417">
    <property type="entry name" value="PRTPISMRASEI"/>
</dbReference>
<dbReference type="GO" id="GO:0003917">
    <property type="term" value="F:DNA topoisomerase type I (single strand cut, ATP-independent) activity"/>
    <property type="evidence" value="ECO:0007669"/>
    <property type="project" value="UniProtKB-UniRule"/>
</dbReference>
<evidence type="ECO:0000313" key="12">
    <source>
        <dbReference type="Proteomes" id="UP000198636"/>
    </source>
</evidence>
<dbReference type="GO" id="GO:0006310">
    <property type="term" value="P:DNA recombination"/>
    <property type="evidence" value="ECO:0007669"/>
    <property type="project" value="TreeGrafter"/>
</dbReference>
<dbReference type="Gene3D" id="2.70.20.10">
    <property type="entry name" value="Topoisomerase I, domain 3"/>
    <property type="match status" value="1"/>
</dbReference>
<dbReference type="Pfam" id="PF01131">
    <property type="entry name" value="Topoisom_bac"/>
    <property type="match status" value="1"/>
</dbReference>
<dbReference type="InterPro" id="IPR003601">
    <property type="entry name" value="Topo_IA_2"/>
</dbReference>
<evidence type="ECO:0000256" key="3">
    <source>
        <dbReference type="ARBA" id="ARBA00022723"/>
    </source>
</evidence>
<dbReference type="PROSITE" id="PS00396">
    <property type="entry name" value="TOPO_IA_1"/>
    <property type="match status" value="1"/>
</dbReference>
<accession>A0A1G5F4Q6</accession>
<evidence type="ECO:0000256" key="5">
    <source>
        <dbReference type="ARBA" id="ARBA00023029"/>
    </source>
</evidence>
<evidence type="ECO:0000256" key="7">
    <source>
        <dbReference type="ARBA" id="ARBA00023235"/>
    </source>
</evidence>
<protein>
    <recommendedName>
        <fullName evidence="8">DNA topoisomerase 3</fullName>
        <ecNumber evidence="8">5.6.2.1</ecNumber>
    </recommendedName>
    <alternativeName>
        <fullName evidence="8">DNA topoisomerase III</fullName>
    </alternativeName>
</protein>
<dbReference type="GO" id="GO:0006265">
    <property type="term" value="P:DNA topological change"/>
    <property type="evidence" value="ECO:0007669"/>
    <property type="project" value="UniProtKB-UniRule"/>
</dbReference>
<dbReference type="InterPro" id="IPR013825">
    <property type="entry name" value="Topo_IA_cen_sub2"/>
</dbReference>
<dbReference type="AlphaFoldDB" id="A0A1G5F4Q6"/>
<dbReference type="HAMAP" id="MF_00953">
    <property type="entry name" value="Topoisom_3_prok"/>
    <property type="match status" value="1"/>
</dbReference>
<feature type="binding site" evidence="8">
    <location>
        <position position="9"/>
    </location>
    <ligand>
        <name>Mg(2+)</name>
        <dbReference type="ChEBI" id="CHEBI:18420"/>
        <note>catalytic</note>
    </ligand>
</feature>
<dbReference type="GO" id="GO:0003677">
    <property type="term" value="F:DNA binding"/>
    <property type="evidence" value="ECO:0007669"/>
    <property type="project" value="UniProtKB-KW"/>
</dbReference>
<dbReference type="GO" id="GO:0000287">
    <property type="term" value="F:magnesium ion binding"/>
    <property type="evidence" value="ECO:0007669"/>
    <property type="project" value="UniProtKB-UniRule"/>
</dbReference>
<feature type="site" description="Interaction with DNA" evidence="8">
    <location>
        <position position="168"/>
    </location>
</feature>
<dbReference type="InterPro" id="IPR000380">
    <property type="entry name" value="Topo_IA"/>
</dbReference>
<dbReference type="InterPro" id="IPR023405">
    <property type="entry name" value="Topo_IA_core_domain"/>
</dbReference>
<comment type="cofactor">
    <cofactor evidence="8">
        <name>Mg(2+)</name>
        <dbReference type="ChEBI" id="CHEBI:18420"/>
    </cofactor>
</comment>
<dbReference type="CDD" id="cd03362">
    <property type="entry name" value="TOPRIM_TopoIA_TopoIII"/>
    <property type="match status" value="1"/>
</dbReference>
<dbReference type="InterPro" id="IPR006171">
    <property type="entry name" value="TOPRIM_dom"/>
</dbReference>
<keyword evidence="7 8" id="KW-0413">Isomerase</keyword>
<dbReference type="PANTHER" id="PTHR11390">
    <property type="entry name" value="PROKARYOTIC DNA TOPOISOMERASE"/>
    <property type="match status" value="1"/>
</dbReference>
<evidence type="ECO:0000259" key="10">
    <source>
        <dbReference type="PROSITE" id="PS52039"/>
    </source>
</evidence>
<feature type="domain" description="Topo IA-type catalytic" evidence="10">
    <location>
        <begin position="153"/>
        <end position="595"/>
    </location>
</feature>
<dbReference type="Gene3D" id="1.10.290.10">
    <property type="entry name" value="Topoisomerase I, domain 4"/>
    <property type="match status" value="1"/>
</dbReference>
<dbReference type="InterPro" id="IPR013497">
    <property type="entry name" value="Topo_IA_cen"/>
</dbReference>
<keyword evidence="5 8" id="KW-0799">Topoisomerase</keyword>
<evidence type="ECO:0000256" key="8">
    <source>
        <dbReference type="HAMAP-Rule" id="MF_00953"/>
    </source>
</evidence>
<comment type="similarity">
    <text evidence="2 8">Belongs to the type IA topoisomerase family.</text>
</comment>
<comment type="catalytic activity">
    <reaction evidence="1 8">
        <text>ATP-independent breakage of single-stranded DNA, followed by passage and rejoining.</text>
        <dbReference type="EC" id="5.6.2.1"/>
    </reaction>
</comment>
<name>A0A1G5F4Q6_9FIRM</name>
<evidence type="ECO:0000256" key="4">
    <source>
        <dbReference type="ARBA" id="ARBA00022842"/>
    </source>
</evidence>
<gene>
    <name evidence="8" type="primary">topB</name>
    <name evidence="11" type="ORF">SAMN03080606_01341</name>
</gene>
<feature type="site" description="Interaction with DNA" evidence="8">
    <location>
        <position position="312"/>
    </location>
</feature>
<dbReference type="Pfam" id="PF01751">
    <property type="entry name" value="Toprim"/>
    <property type="match status" value="1"/>
</dbReference>
<dbReference type="SMART" id="SM00493">
    <property type="entry name" value="TOPRIM"/>
    <property type="match status" value="1"/>
</dbReference>
<dbReference type="Proteomes" id="UP000198636">
    <property type="component" value="Unassembled WGS sequence"/>
</dbReference>
<sequence length="729" mass="82435">MLKKIVIAEKPSVGRDLARVLNCNKKGNGYFEGEKYVVTWALGHLVTLADPEVYNPKYKTWNIDDLPMLPSELKLVVIKQSSKQFHVVKEQLHRKDVNEVVIATDAGREGELVARWILEKSNVKKPIKRLWISSVTDKAIKEGFNKLKNGKEYENLFASAVARAEADWLVGLNASRALTTKFNAQLSCGRVQTPTLAIIAKREEEIQNFQSKNFYGIAAKANGFKLIWQDNKSNETRSFDKKKIDNIVSSIKNNDAEIVSVNKAYKKSYAPQLYDLTELQRDANKIFGFTAKETLSIMQGLYESHKLLTYPRTDSRYISNDIVETLKDRVKACGVGPYSQIASKIGAINVNKSFVDNSKVSDHHAIIPTEQKVLLGALNDKERKVYDLVVKRFLAVLYPPFEYEQTTIQAQIAKESFIAKGKIVLKQGWKEVYGNYQDKEEDEETDSGLTEEILPNVKKGELLKIKEIVETTGKTKPPALFNEGTLLSVMENPKKYMEKDDKALIKMIDETGGLGTVATRADIIEKLFSSFLIERKGKDILITGKGKQLLELVPTDLKSPALTAQWEEKLASISKGVLRKESFIREMRDYTKEIVNEIKRSDNKFSHDNITRNKCPECGKYMLEVNGKKGKLLICQDRECGERKSVSKITNARCPNCRKKLELRGEGEGQIFVCVCGHREKLSSFNERKKEKGNAASKKEISKYLKDQKKAKDEPINTALADALSKLKL</sequence>
<evidence type="ECO:0000256" key="6">
    <source>
        <dbReference type="ARBA" id="ARBA00023125"/>
    </source>
</evidence>
<dbReference type="CDD" id="cd00186">
    <property type="entry name" value="TOP1Ac"/>
    <property type="match status" value="1"/>
</dbReference>
<dbReference type="PROSITE" id="PS52039">
    <property type="entry name" value="TOPO_IA_2"/>
    <property type="match status" value="1"/>
</dbReference>
<dbReference type="PROSITE" id="PS50880">
    <property type="entry name" value="TOPRIM"/>
    <property type="match status" value="1"/>
</dbReference>
<dbReference type="InterPro" id="IPR023406">
    <property type="entry name" value="Topo_IA_AS"/>
</dbReference>
<reference evidence="11 12" key="1">
    <citation type="submission" date="2016-10" db="EMBL/GenBank/DDBJ databases">
        <authorList>
            <person name="de Groot N.N."/>
        </authorList>
    </citation>
    <scope>NUCLEOTIDE SEQUENCE [LARGE SCALE GENOMIC DNA]</scope>
    <source>
        <strain evidence="11 12">DSM 18978</strain>
    </source>
</reference>
<dbReference type="PANTHER" id="PTHR11390:SF21">
    <property type="entry name" value="DNA TOPOISOMERASE 3-ALPHA"/>
    <property type="match status" value="1"/>
</dbReference>
<keyword evidence="12" id="KW-1185">Reference proteome</keyword>
<dbReference type="GO" id="GO:0043597">
    <property type="term" value="C:cytoplasmic replication fork"/>
    <property type="evidence" value="ECO:0007669"/>
    <property type="project" value="TreeGrafter"/>
</dbReference>
<keyword evidence="4 8" id="KW-0460">Magnesium</keyword>